<dbReference type="Proteomes" id="UP000823775">
    <property type="component" value="Unassembled WGS sequence"/>
</dbReference>
<comment type="caution">
    <text evidence="1">The sequence shown here is derived from an EMBL/GenBank/DDBJ whole genome shotgun (WGS) entry which is preliminary data.</text>
</comment>
<feature type="non-terminal residue" evidence="1">
    <location>
        <position position="1"/>
    </location>
</feature>
<organism evidence="1 2">
    <name type="scientific">Datura stramonium</name>
    <name type="common">Jimsonweed</name>
    <name type="synonym">Common thornapple</name>
    <dbReference type="NCBI Taxonomy" id="4076"/>
    <lineage>
        <taxon>Eukaryota</taxon>
        <taxon>Viridiplantae</taxon>
        <taxon>Streptophyta</taxon>
        <taxon>Embryophyta</taxon>
        <taxon>Tracheophyta</taxon>
        <taxon>Spermatophyta</taxon>
        <taxon>Magnoliopsida</taxon>
        <taxon>eudicotyledons</taxon>
        <taxon>Gunneridae</taxon>
        <taxon>Pentapetalae</taxon>
        <taxon>asterids</taxon>
        <taxon>lamiids</taxon>
        <taxon>Solanales</taxon>
        <taxon>Solanaceae</taxon>
        <taxon>Solanoideae</taxon>
        <taxon>Datureae</taxon>
        <taxon>Datura</taxon>
    </lineage>
</organism>
<proteinExistence type="predicted"/>
<name>A0ABS8Y5J2_DATST</name>
<gene>
    <name evidence="1" type="ORF">HAX54_031072</name>
</gene>
<sequence>GGLITFQVVRPFHCVNINWGVREFFGAVLPVTSLTFPIMVDADDGTSLFSSITDRVGLARFSSDGWLSFFLLLCDTMVH</sequence>
<keyword evidence="2" id="KW-1185">Reference proteome</keyword>
<accession>A0ABS8Y5J2</accession>
<evidence type="ECO:0000313" key="2">
    <source>
        <dbReference type="Proteomes" id="UP000823775"/>
    </source>
</evidence>
<evidence type="ECO:0000313" key="1">
    <source>
        <dbReference type="EMBL" id="MCE5166953.1"/>
    </source>
</evidence>
<reference evidence="1 2" key="1">
    <citation type="journal article" date="2021" name="BMC Genomics">
        <title>Datura genome reveals duplications of psychoactive alkaloid biosynthetic genes and high mutation rate following tissue culture.</title>
        <authorList>
            <person name="Rajewski A."/>
            <person name="Carter-House D."/>
            <person name="Stajich J."/>
            <person name="Litt A."/>
        </authorList>
    </citation>
    <scope>NUCLEOTIDE SEQUENCE [LARGE SCALE GENOMIC DNA]</scope>
    <source>
        <strain evidence="1">AR-01</strain>
    </source>
</reference>
<dbReference type="EMBL" id="JACEIK010039074">
    <property type="protein sequence ID" value="MCE5166953.1"/>
    <property type="molecule type" value="Genomic_DNA"/>
</dbReference>
<protein>
    <submittedName>
        <fullName evidence="1">Uncharacterized protein</fullName>
    </submittedName>
</protein>